<evidence type="ECO:0000313" key="3">
    <source>
        <dbReference type="Proteomes" id="UP001497522"/>
    </source>
</evidence>
<proteinExistence type="predicted"/>
<name>A0ABP1BK48_9BRYO</name>
<feature type="chain" id="PRO_5045117537" evidence="1">
    <location>
        <begin position="25"/>
        <end position="87"/>
    </location>
</feature>
<keyword evidence="3" id="KW-1185">Reference proteome</keyword>
<reference evidence="2" key="1">
    <citation type="submission" date="2024-03" db="EMBL/GenBank/DDBJ databases">
        <authorList>
            <consortium name="ELIXIR-Norway"/>
            <consortium name="Elixir Norway"/>
        </authorList>
    </citation>
    <scope>NUCLEOTIDE SEQUENCE</scope>
</reference>
<gene>
    <name evidence="2" type="ORF">CSSPJE1EN2_LOCUS18220</name>
</gene>
<evidence type="ECO:0000313" key="2">
    <source>
        <dbReference type="EMBL" id="CAK9875998.1"/>
    </source>
</evidence>
<keyword evidence="1" id="KW-0732">Signal</keyword>
<dbReference type="Proteomes" id="UP001497522">
    <property type="component" value="Chromosome 5"/>
</dbReference>
<evidence type="ECO:0000256" key="1">
    <source>
        <dbReference type="SAM" id="SignalP"/>
    </source>
</evidence>
<sequence>MTLEMSTFVSICLLVPVITNSVGGISMRLVTQLSAGVKKPDNSYFNDEHCILITMPFGTCVVFLSMNSCQDLYVNIEGSARMMHIFL</sequence>
<protein>
    <submittedName>
        <fullName evidence="2">Uncharacterized protein</fullName>
    </submittedName>
</protein>
<feature type="signal peptide" evidence="1">
    <location>
        <begin position="1"/>
        <end position="24"/>
    </location>
</feature>
<organism evidence="2 3">
    <name type="scientific">Sphagnum jensenii</name>
    <dbReference type="NCBI Taxonomy" id="128206"/>
    <lineage>
        <taxon>Eukaryota</taxon>
        <taxon>Viridiplantae</taxon>
        <taxon>Streptophyta</taxon>
        <taxon>Embryophyta</taxon>
        <taxon>Bryophyta</taxon>
        <taxon>Sphagnophytina</taxon>
        <taxon>Sphagnopsida</taxon>
        <taxon>Sphagnales</taxon>
        <taxon>Sphagnaceae</taxon>
        <taxon>Sphagnum</taxon>
    </lineage>
</organism>
<dbReference type="EMBL" id="OZ023706">
    <property type="protein sequence ID" value="CAK9875998.1"/>
    <property type="molecule type" value="Genomic_DNA"/>
</dbReference>
<accession>A0ABP1BK48</accession>